<evidence type="ECO:0000256" key="4">
    <source>
        <dbReference type="ARBA" id="ARBA00023136"/>
    </source>
</evidence>
<feature type="domain" description="DUF1232" evidence="5">
    <location>
        <begin position="43"/>
        <end position="78"/>
    </location>
</feature>
<keyword evidence="2" id="KW-0812">Transmembrane</keyword>
<reference evidence="6 7" key="1">
    <citation type="submission" date="2021-01" db="EMBL/GenBank/DDBJ databases">
        <title>Genome seq and assembly of Devosia sp. LEGU1.</title>
        <authorList>
            <person name="Chhetri G."/>
        </authorList>
    </citation>
    <scope>NUCLEOTIDE SEQUENCE [LARGE SCALE GENOMIC DNA]</scope>
    <source>
        <strain evidence="6 7">LEGU1</strain>
    </source>
</reference>
<evidence type="ECO:0000313" key="7">
    <source>
        <dbReference type="Proteomes" id="UP000595857"/>
    </source>
</evidence>
<dbReference type="Proteomes" id="UP000595857">
    <property type="component" value="Chromosome"/>
</dbReference>
<comment type="subcellular location">
    <subcellularLocation>
        <location evidence="1">Endomembrane system</location>
        <topology evidence="1">Multi-pass membrane protein</topology>
    </subcellularLocation>
</comment>
<evidence type="ECO:0000256" key="3">
    <source>
        <dbReference type="ARBA" id="ARBA00022989"/>
    </source>
</evidence>
<accession>A0ABX7C509</accession>
<sequence>MKNPFSPLALLGRFTIGRFFIFRKELMILWKAFRHAETPFYLKAAMLLVPLYLVSPIDIIPDFIPFLGIMDDFVVVPLLMSWIVSRLPLDVTAQRAYAHAPGNRRGYGQTIDGQGRRL</sequence>
<keyword evidence="7" id="KW-1185">Reference proteome</keyword>
<dbReference type="EMBL" id="CP068046">
    <property type="protein sequence ID" value="QQR39350.1"/>
    <property type="molecule type" value="Genomic_DNA"/>
</dbReference>
<evidence type="ECO:0000256" key="1">
    <source>
        <dbReference type="ARBA" id="ARBA00004127"/>
    </source>
</evidence>
<dbReference type="Pfam" id="PF06803">
    <property type="entry name" value="DUF1232"/>
    <property type="match status" value="1"/>
</dbReference>
<gene>
    <name evidence="6" type="ORF">JI748_16785</name>
</gene>
<protein>
    <submittedName>
        <fullName evidence="6">DUF1232 domain-containing protein</fullName>
    </submittedName>
</protein>
<organism evidence="6 7">
    <name type="scientific">Devosia rhizoryzae</name>
    <dbReference type="NCBI Taxonomy" id="2774137"/>
    <lineage>
        <taxon>Bacteria</taxon>
        <taxon>Pseudomonadati</taxon>
        <taxon>Pseudomonadota</taxon>
        <taxon>Alphaproteobacteria</taxon>
        <taxon>Hyphomicrobiales</taxon>
        <taxon>Devosiaceae</taxon>
        <taxon>Devosia</taxon>
    </lineage>
</organism>
<dbReference type="RefSeq" id="WP_201633356.1">
    <property type="nucleotide sequence ID" value="NZ_CP068046.1"/>
</dbReference>
<proteinExistence type="predicted"/>
<evidence type="ECO:0000259" key="5">
    <source>
        <dbReference type="Pfam" id="PF06803"/>
    </source>
</evidence>
<dbReference type="InterPro" id="IPR010652">
    <property type="entry name" value="DUF1232"/>
</dbReference>
<evidence type="ECO:0000313" key="6">
    <source>
        <dbReference type="EMBL" id="QQR39350.1"/>
    </source>
</evidence>
<evidence type="ECO:0000256" key="2">
    <source>
        <dbReference type="ARBA" id="ARBA00022692"/>
    </source>
</evidence>
<name>A0ABX7C509_9HYPH</name>
<keyword evidence="4" id="KW-0472">Membrane</keyword>
<keyword evidence="3" id="KW-1133">Transmembrane helix</keyword>